<evidence type="ECO:0000256" key="1">
    <source>
        <dbReference type="ARBA" id="ARBA00010645"/>
    </source>
</evidence>
<dbReference type="OrthoDB" id="9796575at2"/>
<dbReference type="Proteomes" id="UP000295382">
    <property type="component" value="Unassembled WGS sequence"/>
</dbReference>
<evidence type="ECO:0000313" key="4">
    <source>
        <dbReference type="Proteomes" id="UP000295382"/>
    </source>
</evidence>
<accession>A0A4R3I468</accession>
<dbReference type="Pfam" id="PF03658">
    <property type="entry name" value="Ub-RnfH"/>
    <property type="match status" value="1"/>
</dbReference>
<dbReference type="PANTHER" id="PTHR37483">
    <property type="entry name" value="UPF0125 PROTEIN RATB"/>
    <property type="match status" value="1"/>
</dbReference>
<dbReference type="NCBIfam" id="NF002490">
    <property type="entry name" value="PRK01777.1"/>
    <property type="match status" value="1"/>
</dbReference>
<evidence type="ECO:0000256" key="2">
    <source>
        <dbReference type="HAMAP-Rule" id="MF_00460"/>
    </source>
</evidence>
<name>A0A4R3I468_PAULE</name>
<protein>
    <recommendedName>
        <fullName evidence="2">UPF0125 protein EDC30_101471</fullName>
    </recommendedName>
</protein>
<gene>
    <name evidence="3" type="ORF">EDC30_101471</name>
</gene>
<dbReference type="InterPro" id="IPR005346">
    <property type="entry name" value="RnfH"/>
</dbReference>
<keyword evidence="4" id="KW-1185">Reference proteome</keyword>
<comment type="similarity">
    <text evidence="1 2">Belongs to the UPF0125 (RnfH) family.</text>
</comment>
<dbReference type="RefSeq" id="WP_132256883.1">
    <property type="nucleotide sequence ID" value="NZ_SLZQ01000001.1"/>
</dbReference>
<dbReference type="EMBL" id="SLZQ01000001">
    <property type="protein sequence ID" value="TCS39515.1"/>
    <property type="molecule type" value="Genomic_DNA"/>
</dbReference>
<proteinExistence type="inferred from homology"/>
<dbReference type="InterPro" id="IPR037021">
    <property type="entry name" value="RnfH_sf"/>
</dbReference>
<dbReference type="HAMAP" id="MF_00460">
    <property type="entry name" value="UPF0125_RnfH"/>
    <property type="match status" value="1"/>
</dbReference>
<dbReference type="AlphaFoldDB" id="A0A4R3I468"/>
<organism evidence="3 4">
    <name type="scientific">Paucimonas lemoignei</name>
    <name type="common">Pseudomonas lemoignei</name>
    <dbReference type="NCBI Taxonomy" id="29443"/>
    <lineage>
        <taxon>Bacteria</taxon>
        <taxon>Pseudomonadati</taxon>
        <taxon>Pseudomonadota</taxon>
        <taxon>Betaproteobacteria</taxon>
        <taxon>Burkholderiales</taxon>
        <taxon>Burkholderiaceae</taxon>
        <taxon>Paucimonas</taxon>
    </lineage>
</organism>
<dbReference type="PANTHER" id="PTHR37483:SF1">
    <property type="entry name" value="UPF0125 PROTEIN RATB"/>
    <property type="match status" value="1"/>
</dbReference>
<evidence type="ECO:0000313" key="3">
    <source>
        <dbReference type="EMBL" id="TCS39515.1"/>
    </source>
</evidence>
<dbReference type="InterPro" id="IPR016155">
    <property type="entry name" value="Mopterin_synth/thiamin_S_b"/>
</dbReference>
<dbReference type="SUPFAM" id="SSF54285">
    <property type="entry name" value="MoaD/ThiS"/>
    <property type="match status" value="1"/>
</dbReference>
<reference evidence="3 4" key="1">
    <citation type="submission" date="2019-03" db="EMBL/GenBank/DDBJ databases">
        <title>Genomic Encyclopedia of Type Strains, Phase IV (KMG-IV): sequencing the most valuable type-strain genomes for metagenomic binning, comparative biology and taxonomic classification.</title>
        <authorList>
            <person name="Goeker M."/>
        </authorList>
    </citation>
    <scope>NUCLEOTIDE SEQUENCE [LARGE SCALE GENOMIC DNA]</scope>
    <source>
        <strain evidence="3 4">DSM 7445</strain>
    </source>
</reference>
<comment type="caution">
    <text evidence="3">The sequence shown here is derived from an EMBL/GenBank/DDBJ whole genome shotgun (WGS) entry which is preliminary data.</text>
</comment>
<sequence>MSEDQRPIRVQLCYAKPDNILLEELKVQSGTTLEQAVRMSGIFAQVPEIDLYSCKVGIYGKLKPLDTVLRASDRIEIYRSLLADPKDARRRRAVKKEKAS</sequence>
<dbReference type="Gene3D" id="3.10.20.280">
    <property type="entry name" value="RnfH-like"/>
    <property type="match status" value="1"/>
</dbReference>